<keyword evidence="6 9" id="KW-0698">rRNA processing</keyword>
<evidence type="ECO:0000256" key="9">
    <source>
        <dbReference type="RuleBase" id="RU365070"/>
    </source>
</evidence>
<evidence type="ECO:0000256" key="3">
    <source>
        <dbReference type="ARBA" id="ARBA00009223"/>
    </source>
</evidence>
<keyword evidence="7 9" id="KW-0539">Nucleus</keyword>
<proteinExistence type="inferred from homology"/>
<feature type="compositionally biased region" description="Acidic residues" evidence="10">
    <location>
        <begin position="100"/>
        <end position="120"/>
    </location>
</feature>
<evidence type="ECO:0000256" key="6">
    <source>
        <dbReference type="ARBA" id="ARBA00022552"/>
    </source>
</evidence>
<evidence type="ECO:0000259" key="12">
    <source>
        <dbReference type="Pfam" id="PF22916"/>
    </source>
</evidence>
<evidence type="ECO:0000256" key="1">
    <source>
        <dbReference type="ARBA" id="ARBA00002883"/>
    </source>
</evidence>
<dbReference type="Pfam" id="PF22916">
    <property type="entry name" value="UTP25_NTPase-like"/>
    <property type="match status" value="1"/>
</dbReference>
<dbReference type="GO" id="GO:0032040">
    <property type="term" value="C:small-subunit processome"/>
    <property type="evidence" value="ECO:0007669"/>
    <property type="project" value="TreeGrafter"/>
</dbReference>
<evidence type="ECO:0000256" key="10">
    <source>
        <dbReference type="SAM" id="MobiDB-lite"/>
    </source>
</evidence>
<dbReference type="PANTHER" id="PTHR12933">
    <property type="entry name" value="ORF PROTEIN-RELATED"/>
    <property type="match status" value="1"/>
</dbReference>
<comment type="similarity">
    <text evidence="3 9">Belongs to the UTP25 family.</text>
</comment>
<comment type="subunit">
    <text evidence="9">Component of the ribosomal small subunit (SSU) processome composed of at least 40 protein subunits and snoRNA U3.</text>
</comment>
<comment type="function">
    <text evidence="1 9">DEAD-box RNA helicase-like protein required for pre-18S rRNA processing, specifically at sites A0, A1, and A2.</text>
</comment>
<dbReference type="InterPro" id="IPR053939">
    <property type="entry name" value="UTP25_C"/>
</dbReference>
<comment type="caution">
    <text evidence="13">The sequence shown here is derived from an EMBL/GenBank/DDBJ whole genome shotgun (WGS) entry which is preliminary data.</text>
</comment>
<dbReference type="PANTHER" id="PTHR12933:SF0">
    <property type="entry name" value="U3 SMALL NUCLEOLAR RNA-ASSOCIATED PROTEIN 25 HOMOLOG"/>
    <property type="match status" value="1"/>
</dbReference>
<sequence length="741" mass="86192">MGSSDARKQRRRKADCESVAVNQLQERKRSKPNRGRTEYRNVVRTAKRKPIGDKIESNDEEDENLEFPEHTDLEDNDSDDEIEEKGKAYDALLTLLQAENESDPESDSQEEEGVSEDESGVDERTEDQSEDSEEKNTDNIAGLVADEGIEEDEEFNSADEEDIDSEDESSTDPFESHFANSSEEYLKESISALSDNPRWKTTKKLFNSHSCIVSLPPNESSAKYAKIPNNHSLASYNIKNKILEPFLLKDGNAETVDNSEIFQMLLDPMFSYNDIIFPYNSHKKIPEYRKLYSLHVLNHIYKTRDRILKNNTKLSIQNEKISNGELKPEEEKEFRDQGFTRPKVLILLPTRHQCYKAVSELLEYSGVDQIENFKKFKGQFLDRDSIVPENKSDDFRDLFEGNTNDFFCLGLKFTRKSAKLYSSFYNSDIIFASPIGLQLILENPDKKKRQTDFLSSIEIFIVDEAQAIELQNWDHILTVLKYLNQVPKELHDTDFGRTRMWSIEDQSKYFTQSLIFTEYNTPNINNLLSRSKNIFGKYRFKSLIEQKDSAMYKLGLKIKQIFTRFQSTSPLNEPDERFNHFKSVIVPSLTKSTSYEDGLLFYIPSYTDFVRIKNYLNNKTSLSFCDVNEYSEQKDLSRSRALFQQGRSKILLYTERLHHYRRFELKGVKNVFLYGVPNNPIFYTEIVSSIARSVYDEIADFNISSVRCLYSKWDALALERIVSSERAPVLTHGQNEFYEFR</sequence>
<feature type="region of interest" description="Disordered" evidence="10">
    <location>
        <begin position="1"/>
        <end position="181"/>
    </location>
</feature>
<feature type="domain" description="UTP25 C-terminal" evidence="11">
    <location>
        <begin position="551"/>
        <end position="740"/>
    </location>
</feature>
<evidence type="ECO:0000256" key="4">
    <source>
        <dbReference type="ARBA" id="ARBA00015422"/>
    </source>
</evidence>
<evidence type="ECO:0000256" key="2">
    <source>
        <dbReference type="ARBA" id="ARBA00004604"/>
    </source>
</evidence>
<evidence type="ECO:0000313" key="14">
    <source>
        <dbReference type="Proteomes" id="UP000769528"/>
    </source>
</evidence>
<comment type="subcellular location">
    <subcellularLocation>
        <location evidence="2 9">Nucleus</location>
        <location evidence="2 9">Nucleolus</location>
    </subcellularLocation>
</comment>
<evidence type="ECO:0000256" key="8">
    <source>
        <dbReference type="ARBA" id="ARBA00023274"/>
    </source>
</evidence>
<evidence type="ECO:0000256" key="5">
    <source>
        <dbReference type="ARBA" id="ARBA00022517"/>
    </source>
</evidence>
<dbReference type="Proteomes" id="UP000769528">
    <property type="component" value="Unassembled WGS sequence"/>
</dbReference>
<evidence type="ECO:0000313" key="13">
    <source>
        <dbReference type="EMBL" id="KAH3677029.1"/>
    </source>
</evidence>
<dbReference type="EMBL" id="JAEUBF010000556">
    <property type="protein sequence ID" value="KAH3677029.1"/>
    <property type="molecule type" value="Genomic_DNA"/>
</dbReference>
<evidence type="ECO:0000256" key="7">
    <source>
        <dbReference type="ARBA" id="ARBA00023242"/>
    </source>
</evidence>
<feature type="domain" description="UTP25 NTP hydrolase-like" evidence="12">
    <location>
        <begin position="272"/>
        <end position="537"/>
    </location>
</feature>
<dbReference type="GO" id="GO:0034511">
    <property type="term" value="F:U3 snoRNA binding"/>
    <property type="evidence" value="ECO:0007669"/>
    <property type="project" value="InterPro"/>
</dbReference>
<dbReference type="InterPro" id="IPR010678">
    <property type="entry name" value="UTP25"/>
</dbReference>
<dbReference type="AlphaFoldDB" id="A0A9P8TFM5"/>
<accession>A0A9P8TFM5</accession>
<organism evidence="13 14">
    <name type="scientific">Wickerhamomyces mucosus</name>
    <dbReference type="NCBI Taxonomy" id="1378264"/>
    <lineage>
        <taxon>Eukaryota</taxon>
        <taxon>Fungi</taxon>
        <taxon>Dikarya</taxon>
        <taxon>Ascomycota</taxon>
        <taxon>Saccharomycotina</taxon>
        <taxon>Saccharomycetes</taxon>
        <taxon>Phaffomycetales</taxon>
        <taxon>Wickerhamomycetaceae</taxon>
        <taxon>Wickerhamomyces</taxon>
    </lineage>
</organism>
<reference evidence="13" key="2">
    <citation type="submission" date="2021-01" db="EMBL/GenBank/DDBJ databases">
        <authorList>
            <person name="Schikora-Tamarit M.A."/>
        </authorList>
    </citation>
    <scope>NUCLEOTIDE SEQUENCE</scope>
    <source>
        <strain evidence="13">CBS6341</strain>
    </source>
</reference>
<reference evidence="13" key="1">
    <citation type="journal article" date="2021" name="Open Biol.">
        <title>Shared evolutionary footprints suggest mitochondrial oxidative damage underlies multiple complex I losses in fungi.</title>
        <authorList>
            <person name="Schikora-Tamarit M.A."/>
            <person name="Marcet-Houben M."/>
            <person name="Nosek J."/>
            <person name="Gabaldon T."/>
        </authorList>
    </citation>
    <scope>NUCLEOTIDE SEQUENCE</scope>
    <source>
        <strain evidence="13">CBS6341</strain>
    </source>
</reference>
<feature type="compositionally biased region" description="Acidic residues" evidence="10">
    <location>
        <begin position="147"/>
        <end position="170"/>
    </location>
</feature>
<dbReference type="GO" id="GO:0000462">
    <property type="term" value="P:maturation of SSU-rRNA from tricistronic rRNA transcript (SSU-rRNA, 5.8S rRNA, LSU-rRNA)"/>
    <property type="evidence" value="ECO:0007669"/>
    <property type="project" value="TreeGrafter"/>
</dbReference>
<name>A0A9P8TFM5_9ASCO</name>
<dbReference type="GO" id="GO:0019843">
    <property type="term" value="F:rRNA binding"/>
    <property type="evidence" value="ECO:0007669"/>
    <property type="project" value="TreeGrafter"/>
</dbReference>
<dbReference type="InterPro" id="IPR027417">
    <property type="entry name" value="P-loop_NTPase"/>
</dbReference>
<keyword evidence="8 9" id="KW-0687">Ribonucleoprotein</keyword>
<gene>
    <name evidence="13" type="ORF">WICMUC_001935</name>
</gene>
<feature type="compositionally biased region" description="Acidic residues" evidence="10">
    <location>
        <begin position="74"/>
        <end position="83"/>
    </location>
</feature>
<dbReference type="InterPro" id="IPR053940">
    <property type="entry name" value="UTP25_NTPase-like"/>
</dbReference>
<dbReference type="OrthoDB" id="10264378at2759"/>
<keyword evidence="5 9" id="KW-0690">Ribosome biogenesis</keyword>
<evidence type="ECO:0000259" key="11">
    <source>
        <dbReference type="Pfam" id="PF06862"/>
    </source>
</evidence>
<keyword evidence="14" id="KW-1185">Reference proteome</keyword>
<protein>
    <recommendedName>
        <fullName evidence="4 9">U3 small nucleolar RNA-associated protein 25</fullName>
        <shortName evidence="9">U3 snoRNA-associated protein 25</shortName>
    </recommendedName>
</protein>
<dbReference type="Pfam" id="PF06862">
    <property type="entry name" value="Utp25_C"/>
    <property type="match status" value="1"/>
</dbReference>
<dbReference type="Gene3D" id="3.40.50.300">
    <property type="entry name" value="P-loop containing nucleotide triphosphate hydrolases"/>
    <property type="match status" value="1"/>
</dbReference>